<evidence type="ECO:0000256" key="1">
    <source>
        <dbReference type="SAM" id="MobiDB-lite"/>
    </source>
</evidence>
<dbReference type="Proteomes" id="UP000645217">
    <property type="component" value="Unassembled WGS sequence"/>
</dbReference>
<organism evidence="2 3">
    <name type="scientific">Sphaerisporangium melleum</name>
    <dbReference type="NCBI Taxonomy" id="321316"/>
    <lineage>
        <taxon>Bacteria</taxon>
        <taxon>Bacillati</taxon>
        <taxon>Actinomycetota</taxon>
        <taxon>Actinomycetes</taxon>
        <taxon>Streptosporangiales</taxon>
        <taxon>Streptosporangiaceae</taxon>
        <taxon>Sphaerisporangium</taxon>
    </lineage>
</organism>
<name>A0A917RJP7_9ACTN</name>
<evidence type="ECO:0000313" key="3">
    <source>
        <dbReference type="Proteomes" id="UP000645217"/>
    </source>
</evidence>
<dbReference type="AlphaFoldDB" id="A0A917RJP7"/>
<feature type="compositionally biased region" description="Basic and acidic residues" evidence="1">
    <location>
        <begin position="10"/>
        <end position="46"/>
    </location>
</feature>
<reference evidence="2" key="1">
    <citation type="journal article" date="2014" name="Int. J. Syst. Evol. Microbiol.">
        <title>Complete genome sequence of Corynebacterium casei LMG S-19264T (=DSM 44701T), isolated from a smear-ripened cheese.</title>
        <authorList>
            <consortium name="US DOE Joint Genome Institute (JGI-PGF)"/>
            <person name="Walter F."/>
            <person name="Albersmeier A."/>
            <person name="Kalinowski J."/>
            <person name="Ruckert C."/>
        </authorList>
    </citation>
    <scope>NUCLEOTIDE SEQUENCE</scope>
    <source>
        <strain evidence="2">JCM 13064</strain>
    </source>
</reference>
<feature type="region of interest" description="Disordered" evidence="1">
    <location>
        <begin position="1"/>
        <end position="70"/>
    </location>
</feature>
<protein>
    <submittedName>
        <fullName evidence="2">Uncharacterized protein</fullName>
    </submittedName>
</protein>
<dbReference type="EMBL" id="BMNT01000039">
    <property type="protein sequence ID" value="GGL09872.1"/>
    <property type="molecule type" value="Genomic_DNA"/>
</dbReference>
<keyword evidence="3" id="KW-1185">Reference proteome</keyword>
<accession>A0A917RJP7</accession>
<reference evidence="2" key="2">
    <citation type="submission" date="2020-09" db="EMBL/GenBank/DDBJ databases">
        <authorList>
            <person name="Sun Q."/>
            <person name="Ohkuma M."/>
        </authorList>
    </citation>
    <scope>NUCLEOTIDE SEQUENCE</scope>
    <source>
        <strain evidence="2">JCM 13064</strain>
    </source>
</reference>
<evidence type="ECO:0000313" key="2">
    <source>
        <dbReference type="EMBL" id="GGL09872.1"/>
    </source>
</evidence>
<comment type="caution">
    <text evidence="2">The sequence shown here is derived from an EMBL/GenBank/DDBJ whole genome shotgun (WGS) entry which is preliminary data.</text>
</comment>
<proteinExistence type="predicted"/>
<sequence length="70" mass="7703">MLEQSLRATGDPRCDTTDARPTEYVRRHGDVQRGRPEGTDFPDAKFGDSAPARAHRFGARGAYPSGRGTR</sequence>
<gene>
    <name evidence="2" type="ORF">GCM10007964_60080</name>
</gene>